<evidence type="ECO:0000256" key="2">
    <source>
        <dbReference type="PROSITE-ProRule" id="PRU00023"/>
    </source>
</evidence>
<dbReference type="GO" id="GO:0003824">
    <property type="term" value="F:catalytic activity"/>
    <property type="evidence" value="ECO:0007669"/>
    <property type="project" value="InterPro"/>
</dbReference>
<dbReference type="Pfam" id="PF12796">
    <property type="entry name" value="Ank_2"/>
    <property type="match status" value="3"/>
</dbReference>
<dbReference type="SUPFAM" id="SSF48403">
    <property type="entry name" value="Ankyrin repeat"/>
    <property type="match status" value="2"/>
</dbReference>
<evidence type="ECO:0000256" key="1">
    <source>
        <dbReference type="ARBA" id="ARBA00022737"/>
    </source>
</evidence>
<feature type="transmembrane region" description="Helical" evidence="3">
    <location>
        <begin position="334"/>
        <end position="355"/>
    </location>
</feature>
<dbReference type="InterPro" id="IPR035994">
    <property type="entry name" value="Nucleoside_phosphorylase_sf"/>
</dbReference>
<feature type="repeat" description="ANK" evidence="2">
    <location>
        <begin position="1336"/>
        <end position="1368"/>
    </location>
</feature>
<keyword evidence="3" id="KW-0812">Transmembrane</keyword>
<dbReference type="InterPro" id="IPR056884">
    <property type="entry name" value="NPHP3-like_N"/>
</dbReference>
<dbReference type="EMBL" id="JFBX01000092">
    <property type="protein sequence ID" value="KXH50420.1"/>
    <property type="molecule type" value="Genomic_DNA"/>
</dbReference>
<feature type="repeat" description="ANK" evidence="2">
    <location>
        <begin position="1624"/>
        <end position="1656"/>
    </location>
</feature>
<dbReference type="PANTHER" id="PTHR46082">
    <property type="entry name" value="ATP/GTP-BINDING PROTEIN-RELATED"/>
    <property type="match status" value="1"/>
</dbReference>
<dbReference type="Pfam" id="PF00023">
    <property type="entry name" value="Ank"/>
    <property type="match status" value="1"/>
</dbReference>
<keyword evidence="3" id="KW-1133">Transmembrane helix</keyword>
<proteinExistence type="predicted"/>
<feature type="repeat" description="ANK" evidence="2">
    <location>
        <begin position="1468"/>
        <end position="1500"/>
    </location>
</feature>
<dbReference type="Pfam" id="PF24883">
    <property type="entry name" value="NPHP3_N"/>
    <property type="match status" value="1"/>
</dbReference>
<dbReference type="SUPFAM" id="SSF53167">
    <property type="entry name" value="Purine and uridine phosphorylases"/>
    <property type="match status" value="1"/>
</dbReference>
<gene>
    <name evidence="5" type="ORF">CSIM01_05478</name>
</gene>
<feature type="transmembrane region" description="Helical" evidence="3">
    <location>
        <begin position="375"/>
        <end position="397"/>
    </location>
</feature>
<dbReference type="PANTHER" id="PTHR46082:SF11">
    <property type="entry name" value="AAA+ ATPASE DOMAIN-CONTAINING PROTEIN-RELATED"/>
    <property type="match status" value="1"/>
</dbReference>
<keyword evidence="6" id="KW-1185">Reference proteome</keyword>
<keyword evidence="2" id="KW-0040">ANK repeat</keyword>
<dbReference type="InterPro" id="IPR027417">
    <property type="entry name" value="P-loop_NTPase"/>
</dbReference>
<dbReference type="Gene3D" id="3.40.50.1580">
    <property type="entry name" value="Nucleoside phosphorylase domain"/>
    <property type="match status" value="1"/>
</dbReference>
<feature type="repeat" description="ANK" evidence="2">
    <location>
        <begin position="1402"/>
        <end position="1434"/>
    </location>
</feature>
<comment type="caution">
    <text evidence="5">The sequence shown here is derived from an EMBL/GenBank/DDBJ whole genome shotgun (WGS) entry which is preliminary data.</text>
</comment>
<dbReference type="InterPro" id="IPR053137">
    <property type="entry name" value="NLR-like"/>
</dbReference>
<reference evidence="5 6" key="1">
    <citation type="submission" date="2014-02" db="EMBL/GenBank/DDBJ databases">
        <title>The genome sequence of Colletotrichum simmondsii CBS122122.</title>
        <authorList>
            <person name="Baroncelli R."/>
            <person name="Thon M.R."/>
        </authorList>
    </citation>
    <scope>NUCLEOTIDE SEQUENCE [LARGE SCALE GENOMIC DNA]</scope>
    <source>
        <strain evidence="5 6">CBS122122</strain>
    </source>
</reference>
<feature type="repeat" description="ANK" evidence="2">
    <location>
        <begin position="1369"/>
        <end position="1401"/>
    </location>
</feature>
<dbReference type="SMART" id="SM00248">
    <property type="entry name" value="ANK"/>
    <property type="match status" value="9"/>
</dbReference>
<keyword evidence="3" id="KW-0472">Membrane</keyword>
<dbReference type="Proteomes" id="UP000070328">
    <property type="component" value="Unassembled WGS sequence"/>
</dbReference>
<dbReference type="InterPro" id="IPR002110">
    <property type="entry name" value="Ankyrin_rpt"/>
</dbReference>
<feature type="transmembrane region" description="Helical" evidence="3">
    <location>
        <begin position="92"/>
        <end position="113"/>
    </location>
</feature>
<sequence length="1840" mass="204995">MLSLPRPCIERPWPQGYMARDAEAQLDDLYAMDIESLVNRLARRNAFLIRLVRWYRRLHPTRPHGFTINAFIIDEVTQPVPALYFPILLGSWRLMACLIFCNSIFVYSFIFYFVWSSPSLVIASVLIVQIIAFIFRKLGIGSGTFTIRSLLSSVGHYYVSLFWPSIWSYFWFTYCLFAIRRRRFSQNYHEAWKLKYPGHFIPVFVGRSDCVRIPLPGPDEPGMDDLQMWKHLSFFYRLYRIEGGFSQVLLPKALIRFEIVEITDDIYKGPLVSVFDVPQRILRLVENETPTSIPAGHDPHRDIQELRRASVYRDLAQADSLKGLRFVVGWDTTLISIVVLLPTIISIATVVAWPIVAVLKYEADVQTSVQTGVTVGSFIVTAGALLIGLVTLFDALAKHIWTIHDQLEVTGKVEESLTAAWDLWAYTIGWIAALNKELTAALAMLDERHQQPENFIQNQRDTNSYSWGRIGAHNVIIASLAEGSYGLVSAATTANSMILSLPHIRFGLMVGIGAGIPRLEDGIDIRLGDVVVSRPTDGSSGVIQYDLGKLKGGGEFQRVGSLASPPAVLLKGLAKLKADQRLNGNQLPRILADALKLFPRLAKPRGNDAAFIHQGAQNDRLFAASSTHVQVRKLQSSVYPEKQVSMNFAQLAYHHFCISTAWIWGMIVLLFFFQRRPESDGISAESVSNGQAGEARPQSIAKIEACVYCNPRDELRRDDRPDTDPEIHYGIIVSGNSVIKDGVSRDQILQQLGTGCLCFEMEAAGLMNDFPCLVIRGICDYADSHKNDRWQNYAAIVAAAYAKELLIAMEAMNVEQTKTVEEIMGKVSQIEATTKETHRKMEQLSAGNRSDKIHSWLAAPDPSIDHNKASNLHHDGTGQWFLNTKEYLDWKASPGSSLWLYGGPGCGKTILSSTIVRDLRDSTGICLYFYFTFTNTEKQLLDGAIRSLIEQLHCQSKAAQKYLDSVFESRGASSAQPDIDSLTWGDLPEWRNNQSSREKVEQYLSENANGMFRWVSCQLFELRHCLNDEELQISLNSLPTTLDETYARILDRIPVVHQKKAWRILQFLLYSEDPLRLEDAVDILAVSPEAKRDNSRFNPASRPDKDDISIYCPSLVVSFTRTVGFNRKTVQTLQLAHFSVKEYLLSDRMETKFPRAFEERIAKSIMARVCLAYLLSMDCSLLPAEFESSYPLAPYAAQYWARYAARADSDTISHLVREFLGRKDCYGVCFQLCEFDLDHIDEVRYERPYRQEKTWNPDLCLEDYLYDRECQRITEADRLPDTSMSVGMQTYCERLFQEENGGPIHLFYFCVYEGLVFAVEEILKANPELINAKSGNGVTALQVAAMNGHTEVVVMLLSRGANLHAKGGQNGTALQAASLSGHEYVVEILLNGGADPNMQGGKLATPLQAAALRGHRDITAVLLQRGADCNAQGGEFGTALQAASFRGHDAVVNILIDKGADLNTQGGQFGTALAAASTYDHKTIVQLLIKKGADVNAQASAPRKTALGAAALNSHEEIVGILLNEGAVASLSSTGVDILARYWQTVIEVLRSTGVEVGERAVEASKRSTTISLQISSMLLSKMSHADTVAYFSNVLVPASREGHFEIAHALIERGAKTNVTDADGMSALSLAAAKGHEKIVKLLLHHEALVSIEFDYTCHPLYTASCGNQSEIIKLMPLDDIGADTVYESVLSALQFDCFDAAEELLKHFSPRRNRRVNIPHQILQNALQHACFHGKHRLLKKLLENGASANEVDKNGASLLQNPYRSSRPVIADLLLQHSARGSTQKFAIDPRFIRQCEDFFLSSVAGVAAVYKRGEDYLAYNVSVTIEEGGKVSVHVS</sequence>
<evidence type="ECO:0000256" key="3">
    <source>
        <dbReference type="SAM" id="Phobius"/>
    </source>
</evidence>
<organism evidence="5 6">
    <name type="scientific">Colletotrichum simmondsii</name>
    <dbReference type="NCBI Taxonomy" id="703756"/>
    <lineage>
        <taxon>Eukaryota</taxon>
        <taxon>Fungi</taxon>
        <taxon>Dikarya</taxon>
        <taxon>Ascomycota</taxon>
        <taxon>Pezizomycotina</taxon>
        <taxon>Sordariomycetes</taxon>
        <taxon>Hypocreomycetidae</taxon>
        <taxon>Glomerellales</taxon>
        <taxon>Glomerellaceae</taxon>
        <taxon>Colletotrichum</taxon>
        <taxon>Colletotrichum acutatum species complex</taxon>
    </lineage>
</organism>
<accession>A0A135TQE4</accession>
<evidence type="ECO:0000313" key="5">
    <source>
        <dbReference type="EMBL" id="KXH50420.1"/>
    </source>
</evidence>
<dbReference type="PROSITE" id="PS50297">
    <property type="entry name" value="ANK_REP_REGION"/>
    <property type="match status" value="6"/>
</dbReference>
<feature type="transmembrane region" description="Helical" evidence="3">
    <location>
        <begin position="120"/>
        <end position="138"/>
    </location>
</feature>
<dbReference type="Gene3D" id="1.25.40.20">
    <property type="entry name" value="Ankyrin repeat-containing domain"/>
    <property type="match status" value="3"/>
</dbReference>
<dbReference type="PRINTS" id="PR01415">
    <property type="entry name" value="ANKYRIN"/>
</dbReference>
<dbReference type="GO" id="GO:0009116">
    <property type="term" value="P:nucleoside metabolic process"/>
    <property type="evidence" value="ECO:0007669"/>
    <property type="project" value="InterPro"/>
</dbReference>
<evidence type="ECO:0000259" key="4">
    <source>
        <dbReference type="Pfam" id="PF24883"/>
    </source>
</evidence>
<dbReference type="Gene3D" id="3.40.50.300">
    <property type="entry name" value="P-loop containing nucleotide triphosphate hydrolases"/>
    <property type="match status" value="1"/>
</dbReference>
<feature type="transmembrane region" description="Helical" evidence="3">
    <location>
        <begin position="651"/>
        <end position="673"/>
    </location>
</feature>
<protein>
    <recommendedName>
        <fullName evidence="4">Nephrocystin 3-like N-terminal domain-containing protein</fullName>
    </recommendedName>
</protein>
<dbReference type="SUPFAM" id="SSF52540">
    <property type="entry name" value="P-loop containing nucleoside triphosphate hydrolases"/>
    <property type="match status" value="1"/>
</dbReference>
<feature type="transmembrane region" description="Helical" evidence="3">
    <location>
        <begin position="158"/>
        <end position="179"/>
    </location>
</feature>
<dbReference type="OrthoDB" id="1577640at2759"/>
<feature type="domain" description="Nephrocystin 3-like N-terminal" evidence="4">
    <location>
        <begin position="876"/>
        <end position="974"/>
    </location>
</feature>
<feature type="repeat" description="ANK" evidence="2">
    <location>
        <begin position="1435"/>
        <end position="1467"/>
    </location>
</feature>
<keyword evidence="1" id="KW-0677">Repeat</keyword>
<dbReference type="InterPro" id="IPR036770">
    <property type="entry name" value="Ankyrin_rpt-contain_sf"/>
</dbReference>
<name>A0A135TQE4_9PEZI</name>
<dbReference type="PROSITE" id="PS50088">
    <property type="entry name" value="ANK_REPEAT"/>
    <property type="match status" value="6"/>
</dbReference>
<evidence type="ECO:0000313" key="6">
    <source>
        <dbReference type="Proteomes" id="UP000070328"/>
    </source>
</evidence>